<sequence>MIKFKTALINMLFRFEILSDLPGRLRLKVNNHKKIPPEAIQYQDYGIEAIKKLDGINNIKINNIIGTILIEYDKRKLNSKMIVSWLNAVKKLALDNESLINSLEGKTEDEIKNILFSLLENYMKINSIK</sequence>
<comment type="caution">
    <text evidence="1">The sequence shown here is derived from an EMBL/GenBank/DDBJ whole genome shotgun (WGS) entry which is preliminary data.</text>
</comment>
<name>A0ABR6TLC2_9FIRM</name>
<dbReference type="RefSeq" id="WP_185624226.1">
    <property type="nucleotide sequence ID" value="NZ_JABGBW010000003.1"/>
</dbReference>
<protein>
    <submittedName>
        <fullName evidence="1">Cation transporter</fullName>
    </submittedName>
</protein>
<evidence type="ECO:0000313" key="2">
    <source>
        <dbReference type="Proteomes" id="UP000713904"/>
    </source>
</evidence>
<dbReference type="Proteomes" id="UP000713904">
    <property type="component" value="Unassembled WGS sequence"/>
</dbReference>
<proteinExistence type="predicted"/>
<gene>
    <name evidence="1" type="ORF">HLB29_05865</name>
</gene>
<evidence type="ECO:0000313" key="1">
    <source>
        <dbReference type="EMBL" id="MBC2576208.1"/>
    </source>
</evidence>
<dbReference type="Pfam" id="PF19991">
    <property type="entry name" value="HMA_2"/>
    <property type="match status" value="1"/>
</dbReference>
<accession>A0ABR6TLC2</accession>
<organism evidence="1 2">
    <name type="scientific">Peptostreptococcus canis</name>
    <dbReference type="NCBI Taxonomy" id="1159213"/>
    <lineage>
        <taxon>Bacteria</taxon>
        <taxon>Bacillati</taxon>
        <taxon>Bacillota</taxon>
        <taxon>Clostridia</taxon>
        <taxon>Peptostreptococcales</taxon>
        <taxon>Peptostreptococcaceae</taxon>
        <taxon>Peptostreptococcus</taxon>
    </lineage>
</organism>
<reference evidence="1 2" key="1">
    <citation type="submission" date="2020-05" db="EMBL/GenBank/DDBJ databases">
        <title>Draft genome of xy-202 and genomic insight in genome of the genus Peptostreptococcus.</title>
        <authorList>
            <person name="Zhang Z."/>
        </authorList>
    </citation>
    <scope>NUCLEOTIDE SEQUENCE [LARGE SCALE GENOMIC DNA]</scope>
    <source>
        <strain evidence="1 2">DSM 27025</strain>
    </source>
</reference>
<keyword evidence="2" id="KW-1185">Reference proteome</keyword>
<dbReference type="EMBL" id="JABGBW010000003">
    <property type="protein sequence ID" value="MBC2576208.1"/>
    <property type="molecule type" value="Genomic_DNA"/>
</dbReference>